<dbReference type="RefSeq" id="WP_187072622.1">
    <property type="nucleotide sequence ID" value="NZ_JACRYL010000017.1"/>
</dbReference>
<dbReference type="EMBL" id="JACRYL010000017">
    <property type="protein sequence ID" value="MBC6112195.1"/>
    <property type="molecule type" value="Genomic_DNA"/>
</dbReference>
<keyword evidence="3" id="KW-1185">Reference proteome</keyword>
<evidence type="ECO:0000313" key="3">
    <source>
        <dbReference type="Proteomes" id="UP000652755"/>
    </source>
</evidence>
<proteinExistence type="predicted"/>
<dbReference type="Proteomes" id="UP000652755">
    <property type="component" value="Unassembled WGS sequence"/>
</dbReference>
<organism evidence="2 3">
    <name type="scientific">Pedobacter fastidiosus</name>
    <dbReference type="NCBI Taxonomy" id="2765361"/>
    <lineage>
        <taxon>Bacteria</taxon>
        <taxon>Pseudomonadati</taxon>
        <taxon>Bacteroidota</taxon>
        <taxon>Sphingobacteriia</taxon>
        <taxon>Sphingobacteriales</taxon>
        <taxon>Sphingobacteriaceae</taxon>
        <taxon>Pedobacter</taxon>
    </lineage>
</organism>
<comment type="caution">
    <text evidence="2">The sequence shown here is derived from an EMBL/GenBank/DDBJ whole genome shotgun (WGS) entry which is preliminary data.</text>
</comment>
<evidence type="ECO:0000256" key="1">
    <source>
        <dbReference type="SAM" id="Phobius"/>
    </source>
</evidence>
<keyword evidence="1" id="KW-0812">Transmembrane</keyword>
<sequence>MKVSVISLIFILLNFISISKAFTQECLITEAGPFYNRVYTSPNINLLTGGYAMYNNSASTYSECGWAPVAVTGKACGVCSFLGLCAAGICACLGTIYTGYEASSFTIIDCPLDDYTWAITLASGTFGLIMIRRRIK</sequence>
<keyword evidence="1" id="KW-0472">Membrane</keyword>
<accession>A0ABR7KVY1</accession>
<feature type="transmembrane region" description="Helical" evidence="1">
    <location>
        <begin position="115"/>
        <end position="131"/>
    </location>
</feature>
<gene>
    <name evidence="2" type="ORF">H7U22_17365</name>
</gene>
<evidence type="ECO:0000313" key="2">
    <source>
        <dbReference type="EMBL" id="MBC6112195.1"/>
    </source>
</evidence>
<name>A0ABR7KVY1_9SPHI</name>
<keyword evidence="1" id="KW-1133">Transmembrane helix</keyword>
<reference evidence="2 3" key="1">
    <citation type="submission" date="2020-08" db="EMBL/GenBank/DDBJ databases">
        <authorList>
            <person name="Sun Q."/>
            <person name="Inoue M."/>
        </authorList>
    </citation>
    <scope>NUCLEOTIDE SEQUENCE [LARGE SCALE GENOMIC DNA]</scope>
    <source>
        <strain evidence="2 3">CCM 8938</strain>
    </source>
</reference>
<protein>
    <submittedName>
        <fullName evidence="2">Uncharacterized protein</fullName>
    </submittedName>
</protein>